<accession>A0A426X4F2</accession>
<dbReference type="AlphaFoldDB" id="A0A426X4F2"/>
<proteinExistence type="predicted"/>
<reference evidence="1 2" key="1">
    <citation type="journal article" date="2014" name="Agronomy (Basel)">
        <title>A Draft Genome Sequence for Ensete ventricosum, the Drought-Tolerant Tree Against Hunger.</title>
        <authorList>
            <person name="Harrison J."/>
            <person name="Moore K.A."/>
            <person name="Paszkiewicz K."/>
            <person name="Jones T."/>
            <person name="Grant M."/>
            <person name="Ambacheew D."/>
            <person name="Muzemil S."/>
            <person name="Studholme D.J."/>
        </authorList>
    </citation>
    <scope>NUCLEOTIDE SEQUENCE [LARGE SCALE GENOMIC DNA]</scope>
</reference>
<dbReference type="Proteomes" id="UP000287651">
    <property type="component" value="Unassembled WGS sequence"/>
</dbReference>
<comment type="caution">
    <text evidence="1">The sequence shown here is derived from an EMBL/GenBank/DDBJ whole genome shotgun (WGS) entry which is preliminary data.</text>
</comment>
<dbReference type="EMBL" id="AMZH03026969">
    <property type="protein sequence ID" value="RRT34362.1"/>
    <property type="molecule type" value="Genomic_DNA"/>
</dbReference>
<evidence type="ECO:0000313" key="1">
    <source>
        <dbReference type="EMBL" id="RRT34362.1"/>
    </source>
</evidence>
<organism evidence="1 2">
    <name type="scientific">Ensete ventricosum</name>
    <name type="common">Abyssinian banana</name>
    <name type="synonym">Musa ensete</name>
    <dbReference type="NCBI Taxonomy" id="4639"/>
    <lineage>
        <taxon>Eukaryota</taxon>
        <taxon>Viridiplantae</taxon>
        <taxon>Streptophyta</taxon>
        <taxon>Embryophyta</taxon>
        <taxon>Tracheophyta</taxon>
        <taxon>Spermatophyta</taxon>
        <taxon>Magnoliopsida</taxon>
        <taxon>Liliopsida</taxon>
        <taxon>Zingiberales</taxon>
        <taxon>Musaceae</taxon>
        <taxon>Ensete</taxon>
    </lineage>
</organism>
<evidence type="ECO:0000313" key="2">
    <source>
        <dbReference type="Proteomes" id="UP000287651"/>
    </source>
</evidence>
<sequence length="119" mass="13354">MKVGHDLDTAVTEGSLTAIRERYSIPVEYGLHVPQPGQRPYSSDAPGVAPNSWRYLVVFLGECWRAIIIPTRNLFMACFRLCKSWGDYYLTTCVGFKVSGAPSNNKGWKARYLFVSGMN</sequence>
<name>A0A426X4F2_ENSVE</name>
<gene>
    <name evidence="1" type="ORF">B296_00058972</name>
</gene>
<protein>
    <submittedName>
        <fullName evidence="1">Uncharacterized protein</fullName>
    </submittedName>
</protein>